<sequence length="162" mass="19202">MCAAFRRSQVYLNVEDILESYILIIESIDYYMRVMEKMREELELSSFTSLACKLIKIQASDSSNSIITPILNQVSKLIQLERKINKKRQEIDTIIKFMECLKDVPDQDQLEVIKLRYVEGLRTCDIAERWNKDSRIVRRKKEKAILNLLKVYNKRGEEFGFK</sequence>
<dbReference type="EMBL" id="FQZL01000032">
    <property type="protein sequence ID" value="SHJ70408.1"/>
    <property type="molecule type" value="Genomic_DNA"/>
</dbReference>
<protein>
    <submittedName>
        <fullName evidence="1">Uncharacterized protein</fullName>
    </submittedName>
</protein>
<dbReference type="STRING" id="1121476.SAMN02745751_03169"/>
<dbReference type="RefSeq" id="WP_073050539.1">
    <property type="nucleotide sequence ID" value="NZ_FQZL01000032.1"/>
</dbReference>
<dbReference type="Proteomes" id="UP000184052">
    <property type="component" value="Unassembled WGS sequence"/>
</dbReference>
<evidence type="ECO:0000313" key="2">
    <source>
        <dbReference type="Proteomes" id="UP000184052"/>
    </source>
</evidence>
<name>A0A1M6LGZ6_9FIRM</name>
<gene>
    <name evidence="1" type="ORF">SAMN02745751_03169</name>
</gene>
<organism evidence="1 2">
    <name type="scientific">Dethiosulfatibacter aminovorans DSM 17477</name>
    <dbReference type="NCBI Taxonomy" id="1121476"/>
    <lineage>
        <taxon>Bacteria</taxon>
        <taxon>Bacillati</taxon>
        <taxon>Bacillota</taxon>
        <taxon>Tissierellia</taxon>
        <taxon>Dethiosulfatibacter</taxon>
    </lineage>
</organism>
<proteinExistence type="predicted"/>
<accession>A0A1M6LGZ6</accession>
<reference evidence="1 2" key="1">
    <citation type="submission" date="2016-11" db="EMBL/GenBank/DDBJ databases">
        <authorList>
            <person name="Jaros S."/>
            <person name="Januszkiewicz K."/>
            <person name="Wedrychowicz H."/>
        </authorList>
    </citation>
    <scope>NUCLEOTIDE SEQUENCE [LARGE SCALE GENOMIC DNA]</scope>
    <source>
        <strain evidence="1 2">DSM 17477</strain>
    </source>
</reference>
<dbReference type="InterPro" id="IPR013324">
    <property type="entry name" value="RNA_pol_sigma_r3/r4-like"/>
</dbReference>
<dbReference type="SUPFAM" id="SSF88659">
    <property type="entry name" value="Sigma3 and sigma4 domains of RNA polymerase sigma factors"/>
    <property type="match status" value="1"/>
</dbReference>
<keyword evidence="2" id="KW-1185">Reference proteome</keyword>
<evidence type="ECO:0000313" key="1">
    <source>
        <dbReference type="EMBL" id="SHJ70408.1"/>
    </source>
</evidence>
<dbReference type="AlphaFoldDB" id="A0A1M6LGZ6"/>